<evidence type="ECO:0000313" key="2">
    <source>
        <dbReference type="EMBL" id="MDT2946988.1"/>
    </source>
</evidence>
<feature type="transmembrane region" description="Helical" evidence="1">
    <location>
        <begin position="174"/>
        <end position="200"/>
    </location>
</feature>
<sequence>MIFKDLSGTGDVRAIKISNKSSQFPIYKGKQMTISDEKIALVGSEVALKNKHNNMYVKFDGEYYRVIGYLGTKKESLLSNQIILKDDALFDSREKEELILSSDKNIPKTNSKKTKLNSNVLGRRTNVDYISPMILGLNIIMLVCISFLTGIIAEKLNNKYNRYLYIKGIVPQKIILKNIFVLSLFFSIVCISVDILFYIFFHTFNIKYIFMSTLCIILIDLGFVSKFVSRRIKV</sequence>
<comment type="caution">
    <text evidence="2">The sequence shown here is derived from an EMBL/GenBank/DDBJ whole genome shotgun (WGS) entry which is preliminary data.</text>
</comment>
<protein>
    <submittedName>
        <fullName evidence="2">Uncharacterized protein</fullName>
    </submittedName>
</protein>
<dbReference type="RefSeq" id="WP_311804480.1">
    <property type="nucleotide sequence ID" value="NZ_JARQCI010000009.1"/>
</dbReference>
<reference evidence="2" key="1">
    <citation type="submission" date="2023-03" db="EMBL/GenBank/DDBJ databases">
        <authorList>
            <person name="Shen W."/>
            <person name="Cai J."/>
        </authorList>
    </citation>
    <scope>NUCLEOTIDE SEQUENCE</scope>
    <source>
        <strain evidence="2">Y37</strain>
    </source>
</reference>
<name>A0AAP5UCF9_9LACT</name>
<feature type="transmembrane region" description="Helical" evidence="1">
    <location>
        <begin position="129"/>
        <end position="153"/>
    </location>
</feature>
<feature type="transmembrane region" description="Helical" evidence="1">
    <location>
        <begin position="206"/>
        <end position="228"/>
    </location>
</feature>
<gene>
    <name evidence="2" type="ORF">P7I04_13245</name>
</gene>
<keyword evidence="1" id="KW-0812">Transmembrane</keyword>
<evidence type="ECO:0000313" key="3">
    <source>
        <dbReference type="Proteomes" id="UP001250218"/>
    </source>
</evidence>
<keyword evidence="1" id="KW-0472">Membrane</keyword>
<dbReference type="AlphaFoldDB" id="A0AAP5UCF9"/>
<dbReference type="Proteomes" id="UP001250218">
    <property type="component" value="Unassembled WGS sequence"/>
</dbReference>
<dbReference type="EMBL" id="JARQDL010000016">
    <property type="protein sequence ID" value="MDT2946988.1"/>
    <property type="molecule type" value="Genomic_DNA"/>
</dbReference>
<evidence type="ECO:0000256" key="1">
    <source>
        <dbReference type="SAM" id="Phobius"/>
    </source>
</evidence>
<proteinExistence type="predicted"/>
<keyword evidence="1" id="KW-1133">Transmembrane helix</keyword>
<accession>A0AAP5UCF9</accession>
<organism evidence="2 3">
    <name type="scientific">Lactococcus lactis</name>
    <dbReference type="NCBI Taxonomy" id="1358"/>
    <lineage>
        <taxon>Bacteria</taxon>
        <taxon>Bacillati</taxon>
        <taxon>Bacillota</taxon>
        <taxon>Bacilli</taxon>
        <taxon>Lactobacillales</taxon>
        <taxon>Streptococcaceae</taxon>
        <taxon>Lactococcus</taxon>
    </lineage>
</organism>